<feature type="DNA-binding region" description="H-T-H motif" evidence="2">
    <location>
        <begin position="39"/>
        <end position="58"/>
    </location>
</feature>
<dbReference type="InterPro" id="IPR050109">
    <property type="entry name" value="HTH-type_TetR-like_transc_reg"/>
</dbReference>
<dbReference type="InterPro" id="IPR009057">
    <property type="entry name" value="Homeodomain-like_sf"/>
</dbReference>
<feature type="domain" description="HTH tetR-type" evidence="3">
    <location>
        <begin position="16"/>
        <end position="76"/>
    </location>
</feature>
<gene>
    <name evidence="4" type="ORF">JQN70_10095</name>
</gene>
<dbReference type="InterPro" id="IPR001647">
    <property type="entry name" value="HTH_TetR"/>
</dbReference>
<dbReference type="PANTHER" id="PTHR30055:SF160">
    <property type="entry name" value="TRANSCRIPTIONAL REGULATORY PROTEIN (PROBABLY ASNC-FAMILY)-RELATED"/>
    <property type="match status" value="1"/>
</dbReference>
<organism evidence="4 5">
    <name type="scientific">Phycicoccus sonneratiae</name>
    <dbReference type="NCBI Taxonomy" id="2807628"/>
    <lineage>
        <taxon>Bacteria</taxon>
        <taxon>Bacillati</taxon>
        <taxon>Actinomycetota</taxon>
        <taxon>Actinomycetes</taxon>
        <taxon>Micrococcales</taxon>
        <taxon>Intrasporangiaceae</taxon>
        <taxon>Phycicoccus</taxon>
    </lineage>
</organism>
<dbReference type="PROSITE" id="PS50977">
    <property type="entry name" value="HTH_TETR_2"/>
    <property type="match status" value="1"/>
</dbReference>
<protein>
    <submittedName>
        <fullName evidence="4">TetR/AcrR family transcriptional regulator</fullName>
    </submittedName>
</protein>
<evidence type="ECO:0000259" key="3">
    <source>
        <dbReference type="PROSITE" id="PS50977"/>
    </source>
</evidence>
<dbReference type="RefSeq" id="WP_204131197.1">
    <property type="nucleotide sequence ID" value="NZ_JAFDVD010000009.1"/>
</dbReference>
<accession>A0ABS2CLU1</accession>
<dbReference type="EMBL" id="JAFDVD010000009">
    <property type="protein sequence ID" value="MBM6400735.1"/>
    <property type="molecule type" value="Genomic_DNA"/>
</dbReference>
<evidence type="ECO:0000256" key="2">
    <source>
        <dbReference type="PROSITE-ProRule" id="PRU00335"/>
    </source>
</evidence>
<reference evidence="4" key="1">
    <citation type="submission" date="2021-02" db="EMBL/GenBank/DDBJ databases">
        <title>Phycicoccus sp. MQZ13P-5T, whole genome shotgun sequence.</title>
        <authorList>
            <person name="Tuo L."/>
        </authorList>
    </citation>
    <scope>NUCLEOTIDE SEQUENCE</scope>
    <source>
        <strain evidence="4">MQZ13P-5</strain>
    </source>
</reference>
<keyword evidence="5" id="KW-1185">Reference proteome</keyword>
<proteinExistence type="predicted"/>
<dbReference type="SUPFAM" id="SSF48498">
    <property type="entry name" value="Tetracyclin repressor-like, C-terminal domain"/>
    <property type="match status" value="1"/>
</dbReference>
<keyword evidence="1 2" id="KW-0238">DNA-binding</keyword>
<dbReference type="PRINTS" id="PR00455">
    <property type="entry name" value="HTHTETR"/>
</dbReference>
<dbReference type="Gene3D" id="1.10.357.10">
    <property type="entry name" value="Tetracycline Repressor, domain 2"/>
    <property type="match status" value="1"/>
</dbReference>
<dbReference type="Pfam" id="PF00440">
    <property type="entry name" value="TetR_N"/>
    <property type="match status" value="1"/>
</dbReference>
<sequence>MTSSTTTARSPRMPRSERRAQLLEAAQAVFVQSGYHAAAMDEIAERAGVSKPVLYQHFPGKLDLYLALLDTHCETLEQLVRRALEHTDGDNEQRVRATVAAYFDFVSREDAAFRMVFESDLTSVPQVRARLDAVELSCAEAISEVIAEDTGVDDERALLLGSALAGMAQVAARHWLAQDGDIPEGEAARIISLLAWRGLGSFPKVGG</sequence>
<dbReference type="InterPro" id="IPR036271">
    <property type="entry name" value="Tet_transcr_reg_TetR-rel_C_sf"/>
</dbReference>
<name>A0ABS2CLU1_9MICO</name>
<evidence type="ECO:0000313" key="4">
    <source>
        <dbReference type="EMBL" id="MBM6400735.1"/>
    </source>
</evidence>
<evidence type="ECO:0000313" key="5">
    <source>
        <dbReference type="Proteomes" id="UP001430172"/>
    </source>
</evidence>
<dbReference type="PANTHER" id="PTHR30055">
    <property type="entry name" value="HTH-TYPE TRANSCRIPTIONAL REGULATOR RUTR"/>
    <property type="match status" value="1"/>
</dbReference>
<dbReference type="Proteomes" id="UP001430172">
    <property type="component" value="Unassembled WGS sequence"/>
</dbReference>
<comment type="caution">
    <text evidence="4">The sequence shown here is derived from an EMBL/GenBank/DDBJ whole genome shotgun (WGS) entry which is preliminary data.</text>
</comment>
<evidence type="ECO:0000256" key="1">
    <source>
        <dbReference type="ARBA" id="ARBA00023125"/>
    </source>
</evidence>
<dbReference type="SUPFAM" id="SSF46689">
    <property type="entry name" value="Homeodomain-like"/>
    <property type="match status" value="1"/>
</dbReference>